<comment type="catalytic activity">
    <reaction evidence="10">
        <text>an acyl phosphate + sn-glycerol 3-phosphate = a 1-acyl-sn-glycero-3-phosphate + phosphate</text>
        <dbReference type="Rhea" id="RHEA:34075"/>
        <dbReference type="ChEBI" id="CHEBI:43474"/>
        <dbReference type="ChEBI" id="CHEBI:57597"/>
        <dbReference type="ChEBI" id="CHEBI:57970"/>
        <dbReference type="ChEBI" id="CHEBI:59918"/>
        <dbReference type="EC" id="2.3.1.275"/>
    </reaction>
</comment>
<comment type="function">
    <text evidence="10">Catalyzes the transfer of an acyl group from acyl-phosphate (acyl-PO(4)) to glycerol-3-phosphate (G3P) to form lysophosphatidic acid (LPA). This enzyme utilizes acyl-phosphate as fatty acyl donor, but not acyl-CoA or acyl-ACP.</text>
</comment>
<evidence type="ECO:0000256" key="7">
    <source>
        <dbReference type="ARBA" id="ARBA00023136"/>
    </source>
</evidence>
<keyword evidence="4 10" id="KW-0812">Transmembrane</keyword>
<evidence type="ECO:0000313" key="11">
    <source>
        <dbReference type="EMBL" id="RXK58820.1"/>
    </source>
</evidence>
<keyword evidence="7 10" id="KW-0472">Membrane</keyword>
<dbReference type="EC" id="2.3.1.275" evidence="10"/>
<feature type="transmembrane region" description="Helical" evidence="10">
    <location>
        <begin position="47"/>
        <end position="66"/>
    </location>
</feature>
<dbReference type="GO" id="GO:0005886">
    <property type="term" value="C:plasma membrane"/>
    <property type="evidence" value="ECO:0007669"/>
    <property type="project" value="UniProtKB-SubCell"/>
</dbReference>
<dbReference type="AlphaFoldDB" id="A0A4Q1CGB5"/>
<dbReference type="GO" id="GO:0008654">
    <property type="term" value="P:phospholipid biosynthetic process"/>
    <property type="evidence" value="ECO:0007669"/>
    <property type="project" value="UniProtKB-UniRule"/>
</dbReference>
<proteinExistence type="inferred from homology"/>
<reference evidence="11 12" key="1">
    <citation type="submission" date="2019-01" db="EMBL/GenBank/DDBJ databases">
        <title>Lacibacter sp. strain TTM-7.</title>
        <authorList>
            <person name="Chen W.-M."/>
        </authorList>
    </citation>
    <scope>NUCLEOTIDE SEQUENCE [LARGE SCALE GENOMIC DNA]</scope>
    <source>
        <strain evidence="11 12">TTM-7</strain>
    </source>
</reference>
<comment type="pathway">
    <text evidence="10">Lipid metabolism; phospholipid metabolism.</text>
</comment>
<comment type="subunit">
    <text evidence="10">Probably interacts with PlsX.</text>
</comment>
<name>A0A4Q1CGB5_9BACT</name>
<keyword evidence="8 10" id="KW-0594">Phospholipid biosynthesis</keyword>
<evidence type="ECO:0000313" key="12">
    <source>
        <dbReference type="Proteomes" id="UP000290204"/>
    </source>
</evidence>
<dbReference type="SMART" id="SM01207">
    <property type="entry name" value="G3P_acyltransf"/>
    <property type="match status" value="1"/>
</dbReference>
<feature type="transmembrane region" description="Helical" evidence="10">
    <location>
        <begin position="86"/>
        <end position="107"/>
    </location>
</feature>
<evidence type="ECO:0000256" key="1">
    <source>
        <dbReference type="ARBA" id="ARBA00022475"/>
    </source>
</evidence>
<accession>A0A4Q1CGB5</accession>
<keyword evidence="2 10" id="KW-0444">Lipid biosynthesis</keyword>
<keyword evidence="6 10" id="KW-0443">Lipid metabolism</keyword>
<keyword evidence="3 10" id="KW-0808">Transferase</keyword>
<keyword evidence="9 10" id="KW-1208">Phospholipid metabolism</keyword>
<dbReference type="PANTHER" id="PTHR30309">
    <property type="entry name" value="INNER MEMBRANE PROTEIN YGIH"/>
    <property type="match status" value="1"/>
</dbReference>
<feature type="transmembrane region" description="Helical" evidence="10">
    <location>
        <begin position="114"/>
        <end position="138"/>
    </location>
</feature>
<keyword evidence="11" id="KW-0012">Acyltransferase</keyword>
<protein>
    <recommendedName>
        <fullName evidence="10">Glycerol-3-phosphate acyltransferase</fullName>
    </recommendedName>
    <alternativeName>
        <fullName evidence="10">Acyl-PO4 G3P acyltransferase</fullName>
    </alternativeName>
    <alternativeName>
        <fullName evidence="10">Acyl-phosphate--glycerol-3-phosphate acyltransferase</fullName>
    </alternativeName>
    <alternativeName>
        <fullName evidence="10">G3P acyltransferase</fullName>
        <shortName evidence="10">GPAT</shortName>
        <ecNumber evidence="10">2.3.1.275</ecNumber>
    </alternativeName>
    <alternativeName>
        <fullName evidence="10">Lysophosphatidic acid synthase</fullName>
        <shortName evidence="10">LPA synthase</shortName>
    </alternativeName>
</protein>
<evidence type="ECO:0000256" key="8">
    <source>
        <dbReference type="ARBA" id="ARBA00023209"/>
    </source>
</evidence>
<dbReference type="NCBIfam" id="TIGR00023">
    <property type="entry name" value="glycerol-3-phosphate 1-O-acyltransferase PlsY"/>
    <property type="match status" value="1"/>
</dbReference>
<comment type="caution">
    <text evidence="11">The sequence shown here is derived from an EMBL/GenBank/DDBJ whole genome shotgun (WGS) entry which is preliminary data.</text>
</comment>
<dbReference type="Proteomes" id="UP000290204">
    <property type="component" value="Unassembled WGS sequence"/>
</dbReference>
<organism evidence="11 12">
    <name type="scientific">Lacibacter luteus</name>
    <dbReference type="NCBI Taxonomy" id="2508719"/>
    <lineage>
        <taxon>Bacteria</taxon>
        <taxon>Pseudomonadati</taxon>
        <taxon>Bacteroidota</taxon>
        <taxon>Chitinophagia</taxon>
        <taxon>Chitinophagales</taxon>
        <taxon>Chitinophagaceae</taxon>
        <taxon>Lacibacter</taxon>
    </lineage>
</organism>
<keyword evidence="1 10" id="KW-1003">Cell membrane</keyword>
<dbReference type="GO" id="GO:0043772">
    <property type="term" value="F:acyl-phosphate glycerol-3-phosphate acyltransferase activity"/>
    <property type="evidence" value="ECO:0007669"/>
    <property type="project" value="UniProtKB-UniRule"/>
</dbReference>
<dbReference type="OrthoDB" id="9777124at2"/>
<dbReference type="HAMAP" id="MF_01043">
    <property type="entry name" value="PlsY"/>
    <property type="match status" value="1"/>
</dbReference>
<dbReference type="EMBL" id="SDHW01000005">
    <property type="protein sequence ID" value="RXK58820.1"/>
    <property type="molecule type" value="Genomic_DNA"/>
</dbReference>
<evidence type="ECO:0000256" key="10">
    <source>
        <dbReference type="HAMAP-Rule" id="MF_01043"/>
    </source>
</evidence>
<dbReference type="Pfam" id="PF02660">
    <property type="entry name" value="G3P_acyltransf"/>
    <property type="match status" value="1"/>
</dbReference>
<evidence type="ECO:0000256" key="6">
    <source>
        <dbReference type="ARBA" id="ARBA00023098"/>
    </source>
</evidence>
<sequence>MNALLLILSAYLIGSIPTAYWIGKWFFHIDIREHGSKNMGASNTFRVLGSTWGVIVLIIDMGKGIAAVQLSHAVDSSIWLGYETTFWKLLLGLVAVAGHILPVFAGFRGGKGVATLFGVVLAIQPWTALISIAAFVVVVFLTKYISLGSVIAVTVFAVCVWFAVKETNEYMRWFSIIAALLVIVMHYKNILRLLAGKENKFTGFKRKK</sequence>
<comment type="similarity">
    <text evidence="10">Belongs to the PlsY family.</text>
</comment>
<dbReference type="RefSeq" id="WP_129131876.1">
    <property type="nucleotide sequence ID" value="NZ_SDHW01000005.1"/>
</dbReference>
<evidence type="ECO:0000256" key="5">
    <source>
        <dbReference type="ARBA" id="ARBA00022989"/>
    </source>
</evidence>
<evidence type="ECO:0000256" key="3">
    <source>
        <dbReference type="ARBA" id="ARBA00022679"/>
    </source>
</evidence>
<gene>
    <name evidence="10 11" type="primary">plsY</name>
    <name evidence="11" type="ORF">ESA94_15635</name>
</gene>
<feature type="transmembrane region" description="Helical" evidence="10">
    <location>
        <begin position="6"/>
        <end position="27"/>
    </location>
</feature>
<feature type="transmembrane region" description="Helical" evidence="10">
    <location>
        <begin position="144"/>
        <end position="163"/>
    </location>
</feature>
<dbReference type="InterPro" id="IPR003811">
    <property type="entry name" value="G3P_acylTferase_PlsY"/>
</dbReference>
<evidence type="ECO:0000256" key="9">
    <source>
        <dbReference type="ARBA" id="ARBA00023264"/>
    </source>
</evidence>
<feature type="transmembrane region" description="Helical" evidence="10">
    <location>
        <begin position="170"/>
        <end position="187"/>
    </location>
</feature>
<comment type="subcellular location">
    <subcellularLocation>
        <location evidence="10">Cell membrane</location>
        <topology evidence="10">Multi-pass membrane protein</topology>
    </subcellularLocation>
</comment>
<dbReference type="PANTHER" id="PTHR30309:SF0">
    <property type="entry name" value="GLYCEROL-3-PHOSPHATE ACYLTRANSFERASE-RELATED"/>
    <property type="match status" value="1"/>
</dbReference>
<dbReference type="UniPathway" id="UPA00085"/>
<evidence type="ECO:0000256" key="2">
    <source>
        <dbReference type="ARBA" id="ARBA00022516"/>
    </source>
</evidence>
<evidence type="ECO:0000256" key="4">
    <source>
        <dbReference type="ARBA" id="ARBA00022692"/>
    </source>
</evidence>
<keyword evidence="12" id="KW-1185">Reference proteome</keyword>
<keyword evidence="5 10" id="KW-1133">Transmembrane helix</keyword>